<accession>A0A1F6THC4</accession>
<gene>
    <name evidence="9" type="ORF">A2150_06900</name>
</gene>
<dbReference type="PANTHER" id="PTHR35093">
    <property type="entry name" value="OUTER MEMBRANE PROTEIN NMB0088-RELATED"/>
    <property type="match status" value="1"/>
</dbReference>
<feature type="chain" id="PRO_5009526689" description="Aromatic hydrocarbon degradation protein" evidence="8">
    <location>
        <begin position="27"/>
        <end position="421"/>
    </location>
</feature>
<evidence type="ECO:0008006" key="11">
    <source>
        <dbReference type="Google" id="ProtNLM"/>
    </source>
</evidence>
<keyword evidence="6" id="KW-0472">Membrane</keyword>
<name>A0A1F6THC4_9PROT</name>
<keyword evidence="4" id="KW-0812">Transmembrane</keyword>
<sequence>MHHRLCYKRLLSVAVLGSLNAVPVLAHASGFRIPEASIAGLGSANALVADATDPGALAYNPAGMGFHDGMSLTAGVIAIDPNISVITATGSHESQVDSPFYVPTLFLMGKIDPQWSWGLNVNSPFGLETNWPNEAFPTFGPLPSPPFPPGTNIDPLEPSRSKIALVNVNPNIAFKANANTSIAFGLDYYYVKEARLDTQGVKLKGDGGDIGWNVALMNVNGPWSFGISYRSPVEVDIEGTLSAGPSSGPGKTAITFPALLQVGTRYQVNANLALEVDIEMMRWSSFDVLTVTHGAPGVPTPIVSVNDWNDSIAYRFGGSYKLGADSKLRFGYAFDETPQDIARFNPRVPDSDRHLFSVGYSQNIIGWTVDAGYTYLTAKNRNVVSSVPFGTYGTDANGTSAYNGKYQFNAHLFGLGVSKKF</sequence>
<dbReference type="SUPFAM" id="SSF56935">
    <property type="entry name" value="Porins"/>
    <property type="match status" value="1"/>
</dbReference>
<evidence type="ECO:0000256" key="3">
    <source>
        <dbReference type="ARBA" id="ARBA00022452"/>
    </source>
</evidence>
<protein>
    <recommendedName>
        <fullName evidence="11">Aromatic hydrocarbon degradation protein</fullName>
    </recommendedName>
</protein>
<proteinExistence type="inferred from homology"/>
<comment type="caution">
    <text evidence="9">The sequence shown here is derived from an EMBL/GenBank/DDBJ whole genome shotgun (WGS) entry which is preliminary data.</text>
</comment>
<evidence type="ECO:0000256" key="6">
    <source>
        <dbReference type="ARBA" id="ARBA00023136"/>
    </source>
</evidence>
<keyword evidence="3" id="KW-1134">Transmembrane beta strand</keyword>
<evidence type="ECO:0000256" key="5">
    <source>
        <dbReference type="ARBA" id="ARBA00022729"/>
    </source>
</evidence>
<comment type="subcellular location">
    <subcellularLocation>
        <location evidence="1">Cell outer membrane</location>
        <topology evidence="1">Multi-pass membrane protein</topology>
    </subcellularLocation>
</comment>
<dbReference type="GO" id="GO:0015483">
    <property type="term" value="F:long-chain fatty acid transporting porin activity"/>
    <property type="evidence" value="ECO:0007669"/>
    <property type="project" value="TreeGrafter"/>
</dbReference>
<evidence type="ECO:0000256" key="4">
    <source>
        <dbReference type="ARBA" id="ARBA00022692"/>
    </source>
</evidence>
<feature type="signal peptide" evidence="8">
    <location>
        <begin position="1"/>
        <end position="26"/>
    </location>
</feature>
<dbReference type="Proteomes" id="UP000177925">
    <property type="component" value="Unassembled WGS sequence"/>
</dbReference>
<evidence type="ECO:0000256" key="8">
    <source>
        <dbReference type="SAM" id="SignalP"/>
    </source>
</evidence>
<evidence type="ECO:0000313" key="10">
    <source>
        <dbReference type="Proteomes" id="UP000177925"/>
    </source>
</evidence>
<evidence type="ECO:0000256" key="2">
    <source>
        <dbReference type="ARBA" id="ARBA00008163"/>
    </source>
</evidence>
<keyword evidence="7" id="KW-0998">Cell outer membrane</keyword>
<evidence type="ECO:0000256" key="1">
    <source>
        <dbReference type="ARBA" id="ARBA00004571"/>
    </source>
</evidence>
<dbReference type="PANTHER" id="PTHR35093:SF8">
    <property type="entry name" value="OUTER MEMBRANE PROTEIN NMB0088-RELATED"/>
    <property type="match status" value="1"/>
</dbReference>
<dbReference type="Pfam" id="PF03349">
    <property type="entry name" value="Toluene_X"/>
    <property type="match status" value="2"/>
</dbReference>
<dbReference type="AlphaFoldDB" id="A0A1F6THC4"/>
<dbReference type="EMBL" id="MFSS01000022">
    <property type="protein sequence ID" value="OGI44511.1"/>
    <property type="molecule type" value="Genomic_DNA"/>
</dbReference>
<organism evidence="9 10">
    <name type="scientific">Candidatus Muproteobacteria bacterium RBG_16_64_11</name>
    <dbReference type="NCBI Taxonomy" id="1817758"/>
    <lineage>
        <taxon>Bacteria</taxon>
        <taxon>Pseudomonadati</taxon>
        <taxon>Pseudomonadota</taxon>
        <taxon>Candidatus Muproteobacteria</taxon>
    </lineage>
</organism>
<evidence type="ECO:0000313" key="9">
    <source>
        <dbReference type="EMBL" id="OGI44511.1"/>
    </source>
</evidence>
<dbReference type="Gene3D" id="2.40.160.60">
    <property type="entry name" value="Outer membrane protein transport protein (OMPP1/FadL/TodX)"/>
    <property type="match status" value="1"/>
</dbReference>
<dbReference type="InterPro" id="IPR005017">
    <property type="entry name" value="OMPP1/FadL/TodX"/>
</dbReference>
<keyword evidence="5 8" id="KW-0732">Signal</keyword>
<reference evidence="9 10" key="1">
    <citation type="journal article" date="2016" name="Nat. Commun.">
        <title>Thousands of microbial genomes shed light on interconnected biogeochemical processes in an aquifer system.</title>
        <authorList>
            <person name="Anantharaman K."/>
            <person name="Brown C.T."/>
            <person name="Hug L.A."/>
            <person name="Sharon I."/>
            <person name="Castelle C.J."/>
            <person name="Probst A.J."/>
            <person name="Thomas B.C."/>
            <person name="Singh A."/>
            <person name="Wilkins M.J."/>
            <person name="Karaoz U."/>
            <person name="Brodie E.L."/>
            <person name="Williams K.H."/>
            <person name="Hubbard S.S."/>
            <person name="Banfield J.F."/>
        </authorList>
    </citation>
    <scope>NUCLEOTIDE SEQUENCE [LARGE SCALE GENOMIC DNA]</scope>
</reference>
<evidence type="ECO:0000256" key="7">
    <source>
        <dbReference type="ARBA" id="ARBA00023237"/>
    </source>
</evidence>
<dbReference type="GO" id="GO:0009279">
    <property type="term" value="C:cell outer membrane"/>
    <property type="evidence" value="ECO:0007669"/>
    <property type="project" value="UniProtKB-SubCell"/>
</dbReference>
<comment type="similarity">
    <text evidence="2">Belongs to the OmpP1/FadL family.</text>
</comment>